<dbReference type="SUPFAM" id="SSF52129">
    <property type="entry name" value="Caspase-like"/>
    <property type="match status" value="1"/>
</dbReference>
<dbReference type="CDD" id="cd14014">
    <property type="entry name" value="STKc_PknB_like"/>
    <property type="match status" value="1"/>
</dbReference>
<dbReference type="InterPro" id="IPR000719">
    <property type="entry name" value="Prot_kinase_dom"/>
</dbReference>
<evidence type="ECO:0000256" key="3">
    <source>
        <dbReference type="ARBA" id="ARBA00022777"/>
    </source>
</evidence>
<dbReference type="PROSITE" id="PS50011">
    <property type="entry name" value="PROTEIN_KINASE_DOM"/>
    <property type="match status" value="1"/>
</dbReference>
<dbReference type="InterPro" id="IPR017441">
    <property type="entry name" value="Protein_kinase_ATP_BS"/>
</dbReference>
<dbReference type="EMBL" id="BAAABV010000005">
    <property type="protein sequence ID" value="GAA0271233.1"/>
    <property type="molecule type" value="Genomic_DNA"/>
</dbReference>
<dbReference type="Pfam" id="PF00069">
    <property type="entry name" value="Pkinase"/>
    <property type="match status" value="1"/>
</dbReference>
<keyword evidence="2 5" id="KW-0547">Nucleotide-binding</keyword>
<dbReference type="Gene3D" id="1.10.510.10">
    <property type="entry name" value="Transferase(Phosphotransferase) domain 1"/>
    <property type="match status" value="1"/>
</dbReference>
<dbReference type="SUPFAM" id="SSF56112">
    <property type="entry name" value="Protein kinase-like (PK-like)"/>
    <property type="match status" value="1"/>
</dbReference>
<accession>A0ABP3END0</accession>
<dbReference type="SMART" id="SM00220">
    <property type="entry name" value="S_TKc"/>
    <property type="match status" value="1"/>
</dbReference>
<dbReference type="InterPro" id="IPR011009">
    <property type="entry name" value="Kinase-like_dom_sf"/>
</dbReference>
<evidence type="ECO:0000313" key="7">
    <source>
        <dbReference type="EMBL" id="GAA0271233.1"/>
    </source>
</evidence>
<name>A0ABP3END0_9ACTN</name>
<dbReference type="PANTHER" id="PTHR43289:SF30">
    <property type="entry name" value="NON-SPECIFIC SERINE_THREONINE PROTEIN KINASE"/>
    <property type="match status" value="1"/>
</dbReference>
<feature type="binding site" evidence="5">
    <location>
        <position position="343"/>
    </location>
    <ligand>
        <name>ATP</name>
        <dbReference type="ChEBI" id="CHEBI:30616"/>
    </ligand>
</feature>
<evidence type="ECO:0000256" key="1">
    <source>
        <dbReference type="ARBA" id="ARBA00022679"/>
    </source>
</evidence>
<dbReference type="PROSITE" id="PS00107">
    <property type="entry name" value="PROTEIN_KINASE_ATP"/>
    <property type="match status" value="1"/>
</dbReference>
<comment type="caution">
    <text evidence="7">The sequence shown here is derived from an EMBL/GenBank/DDBJ whole genome shotgun (WGS) entry which is preliminary data.</text>
</comment>
<proteinExistence type="predicted"/>
<dbReference type="PROSITE" id="PS00108">
    <property type="entry name" value="PROTEIN_KINASE_ST"/>
    <property type="match status" value="1"/>
</dbReference>
<dbReference type="InterPro" id="IPR011600">
    <property type="entry name" value="Pept_C14_caspase"/>
</dbReference>
<sequence>MPLPRPEASRVVLAGVADYRHLPPLPAIRNNLAALAGFFTSASGWGLPSRHCTVVTDPGQPSELIDPVRKAAAEATDTLLVYYSGHGHLDNELRYSISVTGSRQGEPWTCLPYAWLKSVLIQTRAERRMVILDSCFSGLAHGLMAGEAEALRAQVATAGAVVISSARDDLPALAPIDEPYTAFTGELLQVLTRGIAGGAAEITVDAAYTHIKTALAAKGRPAPDRTGTDTSGALIIARNPGFRPPSPAAAPRPAPGTHLQALASRLLLPSAQARSTSRGSEEPTVVGKRYEIISPVGQGTSGGSEEPTVVGERYEINSPLGQGGMGTVHLAWDRLLKRHVALKVLQMAGLGDQVEWQVFWTEVRAVAALNHPNVAAIHDVSEGKAGRFFVMEYVPGIPLSAALANGTLLPDEAAEAVHDVLSGLEAAHRAGVVHCDVKPGNIMLTPSGTVKIIDFGISHLVANEGQGPLHRDDNDTMVGTVEYMAPEIVRGHLPTVAADIYGAGVVFYELCTGQPPFRGDDFNELAWSKLYKPVAPPSQLVPGLPPHYETIIMRALERNPGERYESAEEIRAEIAAALYGTG</sequence>
<dbReference type="NCBIfam" id="NF047832">
    <property type="entry name" value="caspase_w_EACC1"/>
    <property type="match status" value="1"/>
</dbReference>
<keyword evidence="3 7" id="KW-0418">Kinase</keyword>
<dbReference type="Gene3D" id="3.30.200.20">
    <property type="entry name" value="Phosphorylase Kinase, domain 1"/>
    <property type="match status" value="1"/>
</dbReference>
<keyword evidence="8" id="KW-1185">Reference proteome</keyword>
<evidence type="ECO:0000256" key="5">
    <source>
        <dbReference type="PROSITE-ProRule" id="PRU10141"/>
    </source>
</evidence>
<dbReference type="InterPro" id="IPR029030">
    <property type="entry name" value="Caspase-like_dom_sf"/>
</dbReference>
<keyword evidence="1" id="KW-0808">Transferase</keyword>
<reference evidence="8" key="1">
    <citation type="journal article" date="2019" name="Int. J. Syst. Evol. Microbiol.">
        <title>The Global Catalogue of Microorganisms (GCM) 10K type strain sequencing project: providing services to taxonomists for standard genome sequencing and annotation.</title>
        <authorList>
            <consortium name="The Broad Institute Genomics Platform"/>
            <consortium name="The Broad Institute Genome Sequencing Center for Infectious Disease"/>
            <person name="Wu L."/>
            <person name="Ma J."/>
        </authorList>
    </citation>
    <scope>NUCLEOTIDE SEQUENCE [LARGE SCALE GENOMIC DNA]</scope>
    <source>
        <strain evidence="8">JCM 4505</strain>
    </source>
</reference>
<evidence type="ECO:0000256" key="2">
    <source>
        <dbReference type="ARBA" id="ARBA00022741"/>
    </source>
</evidence>
<dbReference type="Proteomes" id="UP001501867">
    <property type="component" value="Unassembled WGS sequence"/>
</dbReference>
<dbReference type="PANTHER" id="PTHR43289">
    <property type="entry name" value="MITOGEN-ACTIVATED PROTEIN KINASE KINASE KINASE 20-RELATED"/>
    <property type="match status" value="1"/>
</dbReference>
<protein>
    <submittedName>
        <fullName evidence="7">Protein kinase</fullName>
    </submittedName>
</protein>
<dbReference type="Pfam" id="PF00656">
    <property type="entry name" value="Peptidase_C14"/>
    <property type="match status" value="1"/>
</dbReference>
<gene>
    <name evidence="7" type="ORF">GCM10010302_05990</name>
</gene>
<evidence type="ECO:0000259" key="6">
    <source>
        <dbReference type="PROSITE" id="PS50011"/>
    </source>
</evidence>
<evidence type="ECO:0000313" key="8">
    <source>
        <dbReference type="Proteomes" id="UP001501867"/>
    </source>
</evidence>
<dbReference type="GO" id="GO:0016301">
    <property type="term" value="F:kinase activity"/>
    <property type="evidence" value="ECO:0007669"/>
    <property type="project" value="UniProtKB-KW"/>
</dbReference>
<keyword evidence="4 5" id="KW-0067">ATP-binding</keyword>
<organism evidence="7 8">
    <name type="scientific">Streptomyces polychromogenes</name>
    <dbReference type="NCBI Taxonomy" id="67342"/>
    <lineage>
        <taxon>Bacteria</taxon>
        <taxon>Bacillati</taxon>
        <taxon>Actinomycetota</taxon>
        <taxon>Actinomycetes</taxon>
        <taxon>Kitasatosporales</taxon>
        <taxon>Streptomycetaceae</taxon>
        <taxon>Streptomyces</taxon>
    </lineage>
</organism>
<feature type="domain" description="Protein kinase" evidence="6">
    <location>
        <begin position="314"/>
        <end position="578"/>
    </location>
</feature>
<dbReference type="Gene3D" id="3.40.50.1460">
    <property type="match status" value="1"/>
</dbReference>
<dbReference type="InterPro" id="IPR008271">
    <property type="entry name" value="Ser/Thr_kinase_AS"/>
</dbReference>
<evidence type="ECO:0000256" key="4">
    <source>
        <dbReference type="ARBA" id="ARBA00022840"/>
    </source>
</evidence>